<gene>
    <name evidence="4" type="primary">106079273</name>
</gene>
<dbReference type="Pfam" id="PF12796">
    <property type="entry name" value="Ank_2"/>
    <property type="match status" value="3"/>
</dbReference>
<feature type="repeat" description="ANK" evidence="3">
    <location>
        <begin position="174"/>
        <end position="206"/>
    </location>
</feature>
<dbReference type="STRING" id="6526.A0A2C9K325"/>
<feature type="repeat" description="ANK" evidence="3">
    <location>
        <begin position="274"/>
        <end position="306"/>
    </location>
</feature>
<dbReference type="PANTHER" id="PTHR24198:SF165">
    <property type="entry name" value="ANKYRIN REPEAT-CONTAINING PROTEIN-RELATED"/>
    <property type="match status" value="1"/>
</dbReference>
<feature type="repeat" description="ANK" evidence="3">
    <location>
        <begin position="207"/>
        <end position="239"/>
    </location>
</feature>
<dbReference type="PANTHER" id="PTHR24198">
    <property type="entry name" value="ANKYRIN REPEAT AND PROTEIN KINASE DOMAIN-CONTAINING PROTEIN"/>
    <property type="match status" value="1"/>
</dbReference>
<dbReference type="EnsemblMetazoa" id="BGLB012254-RB">
    <property type="protein sequence ID" value="BGLB012254-PB"/>
    <property type="gene ID" value="BGLB012254"/>
</dbReference>
<keyword evidence="1" id="KW-0677">Repeat</keyword>
<feature type="repeat" description="ANK" evidence="3">
    <location>
        <begin position="108"/>
        <end position="140"/>
    </location>
</feature>
<dbReference type="InterPro" id="IPR036770">
    <property type="entry name" value="Ankyrin_rpt-contain_sf"/>
</dbReference>
<evidence type="ECO:0000313" key="4">
    <source>
        <dbReference type="EnsemblMetazoa" id="BGLB012254-PB"/>
    </source>
</evidence>
<evidence type="ECO:0000256" key="1">
    <source>
        <dbReference type="ARBA" id="ARBA00022737"/>
    </source>
</evidence>
<dbReference type="VEuPathDB" id="VectorBase:BGLAX_033589"/>
<feature type="repeat" description="ANK" evidence="3">
    <location>
        <begin position="75"/>
        <end position="107"/>
    </location>
</feature>
<name>A0A2C9K325_BIOGL</name>
<dbReference type="SMART" id="SM00248">
    <property type="entry name" value="ANK"/>
    <property type="match status" value="9"/>
</dbReference>
<organism evidence="4 5">
    <name type="scientific">Biomphalaria glabrata</name>
    <name type="common">Bloodfluke planorb</name>
    <name type="synonym">Freshwater snail</name>
    <dbReference type="NCBI Taxonomy" id="6526"/>
    <lineage>
        <taxon>Eukaryota</taxon>
        <taxon>Metazoa</taxon>
        <taxon>Spiralia</taxon>
        <taxon>Lophotrochozoa</taxon>
        <taxon>Mollusca</taxon>
        <taxon>Gastropoda</taxon>
        <taxon>Heterobranchia</taxon>
        <taxon>Euthyneura</taxon>
        <taxon>Panpulmonata</taxon>
        <taxon>Hygrophila</taxon>
        <taxon>Lymnaeoidea</taxon>
        <taxon>Planorbidae</taxon>
        <taxon>Biomphalaria</taxon>
    </lineage>
</organism>
<dbReference type="Proteomes" id="UP000076420">
    <property type="component" value="Unassembled WGS sequence"/>
</dbReference>
<evidence type="ECO:0000256" key="3">
    <source>
        <dbReference type="PROSITE-ProRule" id="PRU00023"/>
    </source>
</evidence>
<dbReference type="InterPro" id="IPR002110">
    <property type="entry name" value="Ankyrin_rpt"/>
</dbReference>
<evidence type="ECO:0000256" key="2">
    <source>
        <dbReference type="ARBA" id="ARBA00023043"/>
    </source>
</evidence>
<feature type="repeat" description="ANK" evidence="3">
    <location>
        <begin position="141"/>
        <end position="173"/>
    </location>
</feature>
<protein>
    <submittedName>
        <fullName evidence="4">Uncharacterized protein</fullName>
    </submittedName>
</protein>
<dbReference type="PRINTS" id="PR01415">
    <property type="entry name" value="ANKYRIN"/>
</dbReference>
<dbReference type="PROSITE" id="PS50088">
    <property type="entry name" value="ANK_REPEAT"/>
    <property type="match status" value="7"/>
</dbReference>
<evidence type="ECO:0000313" key="5">
    <source>
        <dbReference type="Proteomes" id="UP000076420"/>
    </source>
</evidence>
<reference evidence="4" key="1">
    <citation type="submission" date="2020-05" db="UniProtKB">
        <authorList>
            <consortium name="EnsemblMetazoa"/>
        </authorList>
    </citation>
    <scope>IDENTIFICATION</scope>
    <source>
        <strain evidence="4">BB02</strain>
    </source>
</reference>
<dbReference type="PROSITE" id="PS50297">
    <property type="entry name" value="ANK_REP_REGION"/>
    <property type="match status" value="5"/>
</dbReference>
<dbReference type="AlphaFoldDB" id="A0A2C9K325"/>
<dbReference type="KEGG" id="bgt:106079273"/>
<proteinExistence type="predicted"/>
<keyword evidence="2 3" id="KW-0040">ANK repeat</keyword>
<dbReference type="Gene3D" id="1.25.40.20">
    <property type="entry name" value="Ankyrin repeat-containing domain"/>
    <property type="match status" value="3"/>
</dbReference>
<dbReference type="SUPFAM" id="SSF48403">
    <property type="entry name" value="Ankyrin repeat"/>
    <property type="match status" value="1"/>
</dbReference>
<sequence>MKPIQQNVDLRTTWFAAVRSGDVNKVLLMLTSGTDIDTTNDDGQTAIIDAVSRCHDILLEALIYKGADINKKSLRGVAAIHLAAEHGFEQIAMKLIKHGCDINIRDTNGDTPLLVATRNGHLGVMQMLHSARADLNCTSIDGSTPLTVATEFEHVDVVKFLVKNGSKVNARRVDGKTALLLATEKRNCPIAEVLCRHSADVNAVGEFGFTPIFVAALNNDIPMTELFLRQGCDTEVKDIKGSTVLMSASFRGVLDVVRVLCGNHVMVNMQNALNGRTALHFAVIKDHIDVIRCLIDAKACPNVIDRTNRTPLNYAHSKRVKDYLTNQGAYLSQDSWYSSEDSAPRQSLRQSSIHSQRLSLNSLISCTSRFSKVTIGASSITNFETVVEAESNSNEKVYSHVKTTFTEAEPATVVLRHPKLGEAAKLEESVETMPPLQPEELPRQRKTLEDVVVDRQRLSGYLQRCAQHYLDNHVAGVSRSTASNYLEVDQSRNGRINYINQNINIVIENATYVQTGDRSRVIVRDSHRESVITGYEEGTIRLFHRDAFNGES</sequence>
<feature type="repeat" description="ANK" evidence="3">
    <location>
        <begin position="42"/>
        <end position="74"/>
    </location>
</feature>
<dbReference type="VEuPathDB" id="VectorBase:BGLB012254"/>
<accession>A0A2C9K325</accession>